<dbReference type="InterPro" id="IPR001346">
    <property type="entry name" value="Interferon_reg_fact_DNA-bd_dom"/>
</dbReference>
<dbReference type="RefSeq" id="XP_017578011.1">
    <property type="nucleotide sequence ID" value="XM_017722522.2"/>
</dbReference>
<dbReference type="OMA" id="HEIAQME"/>
<dbReference type="FunFam" id="1.10.10.10:FF:000631">
    <property type="entry name" value="Interferon regulatory factor 7"/>
    <property type="match status" value="1"/>
</dbReference>
<proteinExistence type="predicted"/>
<dbReference type="AlphaFoldDB" id="A0A3B4DZA5"/>
<dbReference type="GO" id="GO:0035675">
    <property type="term" value="P:neuromast hair cell development"/>
    <property type="evidence" value="ECO:0007669"/>
    <property type="project" value="Ensembl"/>
</dbReference>
<evidence type="ECO:0000313" key="3">
    <source>
        <dbReference type="Proteomes" id="UP001501920"/>
    </source>
</evidence>
<reference evidence="2" key="2">
    <citation type="submission" date="2025-08" db="UniProtKB">
        <authorList>
            <consortium name="Ensembl"/>
        </authorList>
    </citation>
    <scope>IDENTIFICATION</scope>
</reference>
<dbReference type="GeneTree" id="ENSGT00940000160931"/>
<gene>
    <name evidence="2" type="primary">IRF7</name>
</gene>
<dbReference type="GO" id="GO:0005737">
    <property type="term" value="C:cytoplasm"/>
    <property type="evidence" value="ECO:0007669"/>
    <property type="project" value="Ensembl"/>
</dbReference>
<dbReference type="SMART" id="SM01243">
    <property type="entry name" value="IRF-3"/>
    <property type="match status" value="1"/>
</dbReference>
<protein>
    <recommendedName>
        <fullName evidence="1">IRF tryptophan pentad repeat domain-containing protein</fullName>
    </recommendedName>
</protein>
<feature type="domain" description="IRF tryptophan pentad repeat" evidence="1">
    <location>
        <begin position="9"/>
        <end position="111"/>
    </location>
</feature>
<dbReference type="InterPro" id="IPR036388">
    <property type="entry name" value="WH-like_DNA-bd_sf"/>
</dbReference>
<keyword evidence="3" id="KW-1185">Reference proteome</keyword>
<name>A0A3B4DZA5_PYGNA</name>
<dbReference type="Proteomes" id="UP001501920">
    <property type="component" value="Chromosome 11"/>
</dbReference>
<evidence type="ECO:0000313" key="2">
    <source>
        <dbReference type="Ensembl" id="ENSPNAP00000028339.1"/>
    </source>
</evidence>
<dbReference type="InterPro" id="IPR019471">
    <property type="entry name" value="Interferon_reg_factor-3"/>
</dbReference>
<dbReference type="GO" id="GO:0005634">
    <property type="term" value="C:nucleus"/>
    <property type="evidence" value="ECO:0007669"/>
    <property type="project" value="TreeGrafter"/>
</dbReference>
<dbReference type="Pfam" id="PF00605">
    <property type="entry name" value="IRF"/>
    <property type="match status" value="1"/>
</dbReference>
<reference evidence="2" key="3">
    <citation type="submission" date="2025-09" db="UniProtKB">
        <authorList>
            <consortium name="Ensembl"/>
        </authorList>
    </citation>
    <scope>IDENTIFICATION</scope>
</reference>
<dbReference type="GO" id="GO:0030097">
    <property type="term" value="P:hemopoiesis"/>
    <property type="evidence" value="ECO:0007669"/>
    <property type="project" value="Ensembl"/>
</dbReference>
<dbReference type="Pfam" id="PF10401">
    <property type="entry name" value="IRF-3"/>
    <property type="match status" value="1"/>
</dbReference>
<organism evidence="2 3">
    <name type="scientific">Pygocentrus nattereri</name>
    <name type="common">Red-bellied piranha</name>
    <dbReference type="NCBI Taxonomy" id="42514"/>
    <lineage>
        <taxon>Eukaryota</taxon>
        <taxon>Metazoa</taxon>
        <taxon>Chordata</taxon>
        <taxon>Craniata</taxon>
        <taxon>Vertebrata</taxon>
        <taxon>Euteleostomi</taxon>
        <taxon>Actinopterygii</taxon>
        <taxon>Neopterygii</taxon>
        <taxon>Teleostei</taxon>
        <taxon>Ostariophysi</taxon>
        <taxon>Characiformes</taxon>
        <taxon>Characoidei</taxon>
        <taxon>Pygocentrus</taxon>
    </lineage>
</organism>
<dbReference type="InterPro" id="IPR017855">
    <property type="entry name" value="SMAD-like_dom_sf"/>
</dbReference>
<dbReference type="InterPro" id="IPR036390">
    <property type="entry name" value="WH_DNA-bd_sf"/>
</dbReference>
<dbReference type="GO" id="GO:0002376">
    <property type="term" value="P:immune system process"/>
    <property type="evidence" value="ECO:0007669"/>
    <property type="project" value="TreeGrafter"/>
</dbReference>
<dbReference type="STRING" id="42514.ENSPNAP00000028339"/>
<dbReference type="GO" id="GO:0000981">
    <property type="term" value="F:DNA-binding transcription factor activity, RNA polymerase II-specific"/>
    <property type="evidence" value="ECO:0007669"/>
    <property type="project" value="TreeGrafter"/>
</dbReference>
<dbReference type="Gene3D" id="1.10.10.10">
    <property type="entry name" value="Winged helix-like DNA-binding domain superfamily/Winged helix DNA-binding domain"/>
    <property type="match status" value="1"/>
</dbReference>
<evidence type="ECO:0000259" key="1">
    <source>
        <dbReference type="PROSITE" id="PS51507"/>
    </source>
</evidence>
<accession>A0A3B4DZA5</accession>
<dbReference type="CDD" id="cd00103">
    <property type="entry name" value="IRF"/>
    <property type="match status" value="1"/>
</dbReference>
<dbReference type="OrthoDB" id="9836034at2759"/>
<dbReference type="SUPFAM" id="SSF46785">
    <property type="entry name" value="Winged helix' DNA-binding domain"/>
    <property type="match status" value="1"/>
</dbReference>
<dbReference type="PANTHER" id="PTHR11949">
    <property type="entry name" value="INTERFERON REGULATORY FACTOR"/>
    <property type="match status" value="1"/>
</dbReference>
<dbReference type="Gene3D" id="2.60.200.10">
    <property type="match status" value="1"/>
</dbReference>
<dbReference type="GO" id="GO:0000978">
    <property type="term" value="F:RNA polymerase II cis-regulatory region sequence-specific DNA binding"/>
    <property type="evidence" value="ECO:0007669"/>
    <property type="project" value="TreeGrafter"/>
</dbReference>
<dbReference type="SUPFAM" id="SSF49879">
    <property type="entry name" value="SMAD/FHA domain"/>
    <property type="match status" value="1"/>
</dbReference>
<dbReference type="FunFam" id="2.60.200.10:FF:000015">
    <property type="entry name" value="Interferon regulatory factor 7"/>
    <property type="match status" value="1"/>
</dbReference>
<dbReference type="GeneID" id="108442473"/>
<dbReference type="GO" id="GO:0045580">
    <property type="term" value="P:regulation of T cell differentiation"/>
    <property type="evidence" value="ECO:0007669"/>
    <property type="project" value="Ensembl"/>
</dbReference>
<dbReference type="PRINTS" id="PR00267">
    <property type="entry name" value="INTFRNREGFCT"/>
</dbReference>
<dbReference type="CTD" id="3665"/>
<reference evidence="2 3" key="1">
    <citation type="submission" date="2020-10" db="EMBL/GenBank/DDBJ databases">
        <title>Pygocentrus nattereri (red-bellied piranha) genome, fPygNat1, primary haplotype.</title>
        <authorList>
            <person name="Myers G."/>
            <person name="Meyer A."/>
            <person name="Karagic N."/>
            <person name="Pippel M."/>
            <person name="Winkler S."/>
            <person name="Tracey A."/>
            <person name="Wood J."/>
            <person name="Formenti G."/>
            <person name="Howe K."/>
            <person name="Fedrigo O."/>
            <person name="Jarvis E.D."/>
        </authorList>
    </citation>
    <scope>NUCLEOTIDE SEQUENCE [LARGE SCALE GENOMIC DNA]</scope>
</reference>
<dbReference type="Ensembl" id="ENSPNAT00000000231.2">
    <property type="protein sequence ID" value="ENSPNAP00000028339.1"/>
    <property type="gene ID" value="ENSPNAG00000013981.2"/>
</dbReference>
<dbReference type="PROSITE" id="PS51507">
    <property type="entry name" value="IRF_2"/>
    <property type="match status" value="1"/>
</dbReference>
<dbReference type="SMART" id="SM00348">
    <property type="entry name" value="IRF"/>
    <property type="match status" value="1"/>
</dbReference>
<sequence>MAGVSSMAKPQFGPWLIEQVQGGQYEGLYMTGTDTFRIPWKHNSRKDCGNEDNKIFREWAVVSGKICEYPNDKAKWKTNFRCALHSLKQFEMVHDNSKDSEDPHKIYRVIRHDNLQESQNIHIQDTYNTADMPVIMEHEDLLTHMDTLHLNPHSEIQPWPAYPQPTADAGNYFANPLTGVILQPGMHNNIPASVPFLAQQHYTTVPHNPFENLPSPYELEISIHYRKAEMLNVRRLAPLVQLHYHCHLSELRGESIPFPSTESLIDHKQVQYTKRILDSIQRGLLLEVTSMGIYGFRQDKCNVFVSTSDPAEIQNPEPKKLLQNCRELLFSFDKYMKDLRDFRENCRGSPEYTIYLCFGEKFPDGKPLEKKLIVVKVVPLICRELHKRAQMDGASSLQNDNISLQISNSLFDLIDSTFLPPAAD</sequence>
<dbReference type="GO" id="GO:0045893">
    <property type="term" value="P:positive regulation of DNA-templated transcription"/>
    <property type="evidence" value="ECO:0007669"/>
    <property type="project" value="UniProtKB-ARBA"/>
</dbReference>
<dbReference type="InterPro" id="IPR008984">
    <property type="entry name" value="SMAD_FHA_dom_sf"/>
</dbReference>
<dbReference type="GO" id="GO:0009615">
    <property type="term" value="P:response to virus"/>
    <property type="evidence" value="ECO:0007669"/>
    <property type="project" value="Ensembl"/>
</dbReference>
<dbReference type="PANTHER" id="PTHR11949:SF2">
    <property type="entry name" value="INTERFERON REGULATORY FACTOR 7"/>
    <property type="match status" value="1"/>
</dbReference>
<dbReference type="GO" id="GO:1902037">
    <property type="term" value="P:negative regulation of hematopoietic stem cell differentiation"/>
    <property type="evidence" value="ECO:0007669"/>
    <property type="project" value="Ensembl"/>
</dbReference>